<feature type="region of interest" description="Disordered" evidence="1">
    <location>
        <begin position="613"/>
        <end position="684"/>
    </location>
</feature>
<reference evidence="2 3" key="1">
    <citation type="journal article" date="2020" name="Phytopathology">
        <title>Genome Sequence Resources of Colletotrichum truncatum, C. plurivorum, C. musicola, and C. sojae: Four Species Pathogenic to Soybean (Glycine max).</title>
        <authorList>
            <person name="Rogerio F."/>
            <person name="Boufleur T.R."/>
            <person name="Ciampi-Guillardi M."/>
            <person name="Sukno S.A."/>
            <person name="Thon M.R."/>
            <person name="Massola Junior N.S."/>
            <person name="Baroncelli R."/>
        </authorList>
    </citation>
    <scope>NUCLEOTIDE SEQUENCE [LARGE SCALE GENOMIC DNA]</scope>
    <source>
        <strain evidence="2 3">LFN0009</strain>
    </source>
</reference>
<feature type="compositionally biased region" description="Basic and acidic residues" evidence="1">
    <location>
        <begin position="137"/>
        <end position="154"/>
    </location>
</feature>
<proteinExistence type="predicted"/>
<dbReference type="Proteomes" id="UP000652219">
    <property type="component" value="Unassembled WGS sequence"/>
</dbReference>
<dbReference type="AlphaFoldDB" id="A0A8H6J0V5"/>
<feature type="compositionally biased region" description="Basic and acidic residues" evidence="1">
    <location>
        <begin position="187"/>
        <end position="196"/>
    </location>
</feature>
<organism evidence="2 3">
    <name type="scientific">Colletotrichum sojae</name>
    <dbReference type="NCBI Taxonomy" id="2175907"/>
    <lineage>
        <taxon>Eukaryota</taxon>
        <taxon>Fungi</taxon>
        <taxon>Dikarya</taxon>
        <taxon>Ascomycota</taxon>
        <taxon>Pezizomycotina</taxon>
        <taxon>Sordariomycetes</taxon>
        <taxon>Hypocreomycetidae</taxon>
        <taxon>Glomerellales</taxon>
        <taxon>Glomerellaceae</taxon>
        <taxon>Colletotrichum</taxon>
        <taxon>Colletotrichum orchidearum species complex</taxon>
    </lineage>
</organism>
<keyword evidence="3" id="KW-1185">Reference proteome</keyword>
<evidence type="ECO:0000313" key="3">
    <source>
        <dbReference type="Proteomes" id="UP000652219"/>
    </source>
</evidence>
<dbReference type="EMBL" id="WIGN01000221">
    <property type="protein sequence ID" value="KAF6803991.1"/>
    <property type="molecule type" value="Genomic_DNA"/>
</dbReference>
<evidence type="ECO:0000256" key="1">
    <source>
        <dbReference type="SAM" id="MobiDB-lite"/>
    </source>
</evidence>
<feature type="region of interest" description="Disordered" evidence="1">
    <location>
        <begin position="181"/>
        <end position="200"/>
    </location>
</feature>
<feature type="region of interest" description="Disordered" evidence="1">
    <location>
        <begin position="132"/>
        <end position="157"/>
    </location>
</feature>
<gene>
    <name evidence="2" type="ORF">CSOJ01_10502</name>
</gene>
<accession>A0A8H6J0V5</accession>
<evidence type="ECO:0000313" key="2">
    <source>
        <dbReference type="EMBL" id="KAF6803991.1"/>
    </source>
</evidence>
<sequence>MSFFSKEPPWEHAKDSCGTEISTNVLPHGNRAWVAVGRAKEIFHGPLILRINQVLKMVDHEHVKVEYRLYMLGKTETTSEPFVMICCTNKAVGDRARDALRASRMCSDFSEAGFKFERIRYPLGSVCASQPLAGERSSWDPSREPEDGHVEGPARDATGGVLIRIGDAFFQLTTEHIWDDSSADEDTASHDDDKSEIWSMDGLDEDDDLELSQLDHDILSQASITPEPSIMSPSMISLELSHAGMVSIQASEGAHPGLEHAAVSIVPPNVSDLVNGVVVPDGPSQRRHLRIRGFAKAGSEEKRVFLMADTNDFKSGVLLPETTMFKRKDLDSFKEMQLVQLDGIVTEGECGAAVLDQTHGTFYGYLVRGCPGTSVAYIVPATALFADMSSRGLEARLASSDISNLVSYGESPIVQDKPAPTPGGRRLSLDNPLSLSSKESHEFWSFLLDSDSPHIARVFANFSHGATLEALRNRKDERRNIWLHQWDSGQFGRPIICNASDLLTTRAMFLIQNVSGSLAALTRFVERHAEPLSNSVDDEKLQLAIRGRLSDVLAITYDLEKCQGLYIVGSHPACFNNVADEPDHASLSSPAVDSLNIRLRNFASWWKGLEGREPVKKSPSRRARQEEPVKKSPSRRARASQCAGVIAEVNIPPVHPGDDPDHRGRSLGAGLRAHKAHTQRLSKV</sequence>
<feature type="compositionally biased region" description="Basic residues" evidence="1">
    <location>
        <begin position="672"/>
        <end position="684"/>
    </location>
</feature>
<name>A0A8H6J0V5_9PEZI</name>
<comment type="caution">
    <text evidence="2">The sequence shown here is derived from an EMBL/GenBank/DDBJ whole genome shotgun (WGS) entry which is preliminary data.</text>
</comment>
<protein>
    <submittedName>
        <fullName evidence="2">Uncharacterized protein</fullName>
    </submittedName>
</protein>